<comment type="similarity">
    <text evidence="1 11">Belongs to the class-II aminoacyl-tRNA synthetase family.</text>
</comment>
<sequence>MINRSGSQIREDFLRFFEGKEHRRVHSSSLVPVNDPTLLFTNAGMNQFKDVFLGNEKRDYTRAVSSQKCVRAGGKHNDLENVGFTRRHHTFFEMLGNFSFGDYFKKDAIAYAWELLTSNHDHCFGIDPAKLYVTIFEGDAKVPRDDEAEKFWIETGVPKERIFGMSAKDNFWQMGDTGPCGPCSEIFYDLGIEAAEEAGVDKPFPQDDQRYVEIWNLVFMQFDRSSDGTLTPLPKPSIDTGMGLERVAAVLQGVLSNFETDLFTPLIARAEELTGHKVEPEHAVDDRSRASLRIIADHARAATFLISDGVLPANEGRGYVLRKILRRGIRHGRLLGQEKPFMYEMVFAVRDEMQVAYPELKETAERVSRVVLAEEEQFARVLTSGAKLLDRSIETAKSEYLSNSDPEQNNALMSDLGLNPNEVHGYLPESAILPGTIAFHLYETYGLPLDFMIDAARDASIKFDQEGFDQAKEEEQARARASWKGGSQKSAAPVYRELPKTEFEGYLTLRVDGAKVLALVKDGVGVPELKGGETGEVVLDATSFYADSGGQVGDQGWLYSGDHNLVVAEVSGATKPVQGVFAHKVRANHTIAVGDTVDTVVDGAVRAATTRNHTGTHLLHAALREVLGKHVKQAGSLNDATRLRFDFSHFTGVAEEELREVEEIVNRQVMGNTKVETLVDVPIDVAVNELGAMALFGEKYGEKVRVVKIGDFSTELCGGIHTGATGEIGVIKVVGEGSVSSGVRRVEAVSGTGALHEFRRDFEVARVVGAMLGSSSDEVTPADGLRARIAAQEEEMKKLRRELDAVRMKAASSSLSDASASAVEVKGVKLLAQRVDGVEKAQMRELVDSLRIKLGSGVVVLGAAVDGKVSLIVGVTKDLTSRVQAGKIVGQLAAQVGGKGGGRPDLAEAGGNDVGSLDAALKSAAEVVGGLLG</sequence>
<keyword evidence="7 11" id="KW-0067">ATP-binding</keyword>
<dbReference type="Pfam" id="PF02272">
    <property type="entry name" value="DHHA1"/>
    <property type="match status" value="1"/>
</dbReference>
<dbReference type="InterPro" id="IPR018162">
    <property type="entry name" value="Ala-tRNA-ligase_IIc_anticod-bd"/>
</dbReference>
<dbReference type="FunFam" id="3.30.930.10:FF:000004">
    <property type="entry name" value="Alanine--tRNA ligase"/>
    <property type="match status" value="1"/>
</dbReference>
<evidence type="ECO:0000256" key="2">
    <source>
        <dbReference type="ARBA" id="ARBA00022555"/>
    </source>
</evidence>
<dbReference type="GO" id="GO:0006419">
    <property type="term" value="P:alanyl-tRNA aminoacylation"/>
    <property type="evidence" value="ECO:0007669"/>
    <property type="project" value="UniProtKB-UniRule"/>
</dbReference>
<organism evidence="14 15">
    <name type="scientific">Tunturiibacter gelidiferens</name>
    <dbReference type="NCBI Taxonomy" id="3069689"/>
    <lineage>
        <taxon>Bacteria</taxon>
        <taxon>Pseudomonadati</taxon>
        <taxon>Acidobacteriota</taxon>
        <taxon>Terriglobia</taxon>
        <taxon>Terriglobales</taxon>
        <taxon>Acidobacteriaceae</taxon>
        <taxon>Tunturiibacter</taxon>
    </lineage>
</organism>
<comment type="catalytic activity">
    <reaction evidence="11">
        <text>tRNA(Ala) + L-alanine + ATP = L-alanyl-tRNA(Ala) + AMP + diphosphate</text>
        <dbReference type="Rhea" id="RHEA:12540"/>
        <dbReference type="Rhea" id="RHEA-COMP:9657"/>
        <dbReference type="Rhea" id="RHEA-COMP:9923"/>
        <dbReference type="ChEBI" id="CHEBI:30616"/>
        <dbReference type="ChEBI" id="CHEBI:33019"/>
        <dbReference type="ChEBI" id="CHEBI:57972"/>
        <dbReference type="ChEBI" id="CHEBI:78442"/>
        <dbReference type="ChEBI" id="CHEBI:78497"/>
        <dbReference type="ChEBI" id="CHEBI:456215"/>
        <dbReference type="EC" id="6.1.1.7"/>
    </reaction>
</comment>
<dbReference type="GO" id="GO:0005524">
    <property type="term" value="F:ATP binding"/>
    <property type="evidence" value="ECO:0007669"/>
    <property type="project" value="UniProtKB-UniRule"/>
</dbReference>
<dbReference type="RefSeq" id="WP_183972970.1">
    <property type="nucleotide sequence ID" value="NZ_JACHEB010000001.1"/>
</dbReference>
<feature type="binding site" evidence="11">
    <location>
        <position position="617"/>
    </location>
    <ligand>
        <name>Zn(2+)</name>
        <dbReference type="ChEBI" id="CHEBI:29105"/>
    </ligand>
</feature>
<evidence type="ECO:0000259" key="13">
    <source>
        <dbReference type="PROSITE" id="PS50860"/>
    </source>
</evidence>
<dbReference type="FunFam" id="3.10.310.40:FF:000001">
    <property type="entry name" value="Alanine--tRNA ligase"/>
    <property type="match status" value="1"/>
</dbReference>
<dbReference type="EMBL" id="JACHEB010000001">
    <property type="protein sequence ID" value="MBB5326781.1"/>
    <property type="molecule type" value="Genomic_DNA"/>
</dbReference>
<accession>A0A9X0U1T9</accession>
<feature type="domain" description="Alanyl-transfer RNA synthetases family profile" evidence="13">
    <location>
        <begin position="4"/>
        <end position="760"/>
    </location>
</feature>
<dbReference type="CDD" id="cd00673">
    <property type="entry name" value="AlaRS_core"/>
    <property type="match status" value="1"/>
</dbReference>
<dbReference type="GO" id="GO:0002161">
    <property type="term" value="F:aminoacyl-tRNA deacylase activity"/>
    <property type="evidence" value="ECO:0007669"/>
    <property type="project" value="TreeGrafter"/>
</dbReference>
<dbReference type="AlphaFoldDB" id="A0A9X0U1T9"/>
<dbReference type="Gene3D" id="3.30.930.10">
    <property type="entry name" value="Bira Bifunctional Protein, Domain 2"/>
    <property type="match status" value="1"/>
</dbReference>
<evidence type="ECO:0000256" key="9">
    <source>
        <dbReference type="ARBA" id="ARBA00022917"/>
    </source>
</evidence>
<dbReference type="InterPro" id="IPR018164">
    <property type="entry name" value="Ala-tRNA-synth_IIc_N"/>
</dbReference>
<dbReference type="GO" id="GO:0008270">
    <property type="term" value="F:zinc ion binding"/>
    <property type="evidence" value="ECO:0007669"/>
    <property type="project" value="UniProtKB-UniRule"/>
</dbReference>
<keyword evidence="12" id="KW-0175">Coiled coil</keyword>
<dbReference type="PANTHER" id="PTHR11777">
    <property type="entry name" value="ALANYL-TRNA SYNTHETASE"/>
    <property type="match status" value="1"/>
</dbReference>
<dbReference type="Pfam" id="PF07973">
    <property type="entry name" value="tRNA_SAD"/>
    <property type="match status" value="1"/>
</dbReference>
<dbReference type="InterPro" id="IPR018165">
    <property type="entry name" value="Ala-tRNA-synth_IIc_core"/>
</dbReference>
<dbReference type="GO" id="GO:0000049">
    <property type="term" value="F:tRNA binding"/>
    <property type="evidence" value="ECO:0007669"/>
    <property type="project" value="UniProtKB-KW"/>
</dbReference>
<dbReference type="GO" id="GO:0005829">
    <property type="term" value="C:cytosol"/>
    <property type="evidence" value="ECO:0007669"/>
    <property type="project" value="TreeGrafter"/>
</dbReference>
<evidence type="ECO:0000313" key="15">
    <source>
        <dbReference type="Proteomes" id="UP000535182"/>
    </source>
</evidence>
<dbReference type="Pfam" id="PF01411">
    <property type="entry name" value="tRNA-synt_2c"/>
    <property type="match status" value="2"/>
</dbReference>
<keyword evidence="8 11" id="KW-0694">RNA-binding</keyword>
<evidence type="ECO:0000256" key="4">
    <source>
        <dbReference type="ARBA" id="ARBA00022723"/>
    </source>
</evidence>
<dbReference type="PROSITE" id="PS50860">
    <property type="entry name" value="AA_TRNA_LIGASE_II_ALA"/>
    <property type="match status" value="1"/>
</dbReference>
<evidence type="ECO:0000256" key="7">
    <source>
        <dbReference type="ARBA" id="ARBA00022840"/>
    </source>
</evidence>
<keyword evidence="4 11" id="KW-0479">Metal-binding</keyword>
<keyword evidence="5 11" id="KW-0547">Nucleotide-binding</keyword>
<dbReference type="GO" id="GO:0045892">
    <property type="term" value="P:negative regulation of DNA-templated transcription"/>
    <property type="evidence" value="ECO:0007669"/>
    <property type="project" value="TreeGrafter"/>
</dbReference>
<dbReference type="SUPFAM" id="SSF55186">
    <property type="entry name" value="ThrRS/AlaRS common domain"/>
    <property type="match status" value="1"/>
</dbReference>
<evidence type="ECO:0000256" key="11">
    <source>
        <dbReference type="HAMAP-Rule" id="MF_00036"/>
    </source>
</evidence>
<dbReference type="PANTHER" id="PTHR11777:SF9">
    <property type="entry name" value="ALANINE--TRNA LIGASE, CYTOPLASMIC"/>
    <property type="match status" value="1"/>
</dbReference>
<keyword evidence="11" id="KW-0963">Cytoplasm</keyword>
<feature type="binding site" evidence="11">
    <location>
        <position position="613"/>
    </location>
    <ligand>
        <name>Zn(2+)</name>
        <dbReference type="ChEBI" id="CHEBI:29105"/>
    </ligand>
</feature>
<keyword evidence="9 11" id="KW-0648">Protein biosynthesis</keyword>
<dbReference type="PRINTS" id="PR00980">
    <property type="entry name" value="TRNASYNTHALA"/>
</dbReference>
<dbReference type="Gene3D" id="3.10.310.40">
    <property type="match status" value="1"/>
</dbReference>
<evidence type="ECO:0000256" key="12">
    <source>
        <dbReference type="SAM" id="Coils"/>
    </source>
</evidence>
<reference evidence="14 15" key="1">
    <citation type="submission" date="2020-08" db="EMBL/GenBank/DDBJ databases">
        <title>Genomic Encyclopedia of Type Strains, Phase IV (KMG-V): Genome sequencing to study the core and pangenomes of soil and plant-associated prokaryotes.</title>
        <authorList>
            <person name="Whitman W."/>
        </authorList>
    </citation>
    <scope>NUCLEOTIDE SEQUENCE [LARGE SCALE GENOMIC DNA]</scope>
    <source>
        <strain evidence="14 15">X5P2</strain>
    </source>
</reference>
<comment type="subcellular location">
    <subcellularLocation>
        <location evidence="11">Cytoplasm</location>
    </subcellularLocation>
</comment>
<dbReference type="InterPro" id="IPR018163">
    <property type="entry name" value="Thr/Ala-tRNA-synth_IIc_edit"/>
</dbReference>
<dbReference type="SUPFAM" id="SSF55681">
    <property type="entry name" value="Class II aaRS and biotin synthetases"/>
    <property type="match status" value="1"/>
</dbReference>
<feature type="binding site" evidence="11">
    <location>
        <position position="717"/>
    </location>
    <ligand>
        <name>Zn(2+)</name>
        <dbReference type="ChEBI" id="CHEBI:29105"/>
    </ligand>
</feature>
<evidence type="ECO:0000256" key="1">
    <source>
        <dbReference type="ARBA" id="ARBA00008226"/>
    </source>
</evidence>
<dbReference type="InterPro" id="IPR023033">
    <property type="entry name" value="Ala_tRNA_ligase_euk/bac"/>
</dbReference>
<dbReference type="NCBIfam" id="TIGR00344">
    <property type="entry name" value="alaS"/>
    <property type="match status" value="1"/>
</dbReference>
<dbReference type="Gene3D" id="3.30.54.20">
    <property type="match status" value="1"/>
</dbReference>
<dbReference type="Gene3D" id="3.30.980.10">
    <property type="entry name" value="Threonyl-trna Synthetase, Chain A, domain 2"/>
    <property type="match status" value="1"/>
</dbReference>
<comment type="caution">
    <text evidence="14">The sequence shown here is derived from an EMBL/GenBank/DDBJ whole genome shotgun (WGS) entry which is preliminary data.</text>
</comment>
<evidence type="ECO:0000256" key="10">
    <source>
        <dbReference type="ARBA" id="ARBA00023146"/>
    </source>
</evidence>
<dbReference type="EC" id="6.1.1.7" evidence="11"/>
<evidence type="ECO:0000256" key="5">
    <source>
        <dbReference type="ARBA" id="ARBA00022741"/>
    </source>
</evidence>
<keyword evidence="15" id="KW-1185">Reference proteome</keyword>
<comment type="function">
    <text evidence="11">Catalyzes the attachment of alanine to tRNA(Ala) in a two-step reaction: alanine is first activated by ATP to form Ala-AMP and then transferred to the acceptor end of tRNA(Ala). Also edits incorrectly charged Ser-tRNA(Ala) and Gly-tRNA(Ala) via its editing domain.</text>
</comment>
<comment type="cofactor">
    <cofactor evidence="11">
        <name>Zn(2+)</name>
        <dbReference type="ChEBI" id="CHEBI:29105"/>
    </cofactor>
    <text evidence="11">Binds 1 zinc ion per subunit.</text>
</comment>
<dbReference type="HAMAP" id="MF_00036_B">
    <property type="entry name" value="Ala_tRNA_synth_B"/>
    <property type="match status" value="1"/>
</dbReference>
<dbReference type="SMART" id="SM00863">
    <property type="entry name" value="tRNA_SAD"/>
    <property type="match status" value="1"/>
</dbReference>
<dbReference type="InterPro" id="IPR050058">
    <property type="entry name" value="Ala-tRNA_ligase"/>
</dbReference>
<dbReference type="SUPFAM" id="SSF101353">
    <property type="entry name" value="Putative anticodon-binding domain of alanyl-tRNA synthetase (AlaRS)"/>
    <property type="match status" value="1"/>
</dbReference>
<dbReference type="Proteomes" id="UP000535182">
    <property type="component" value="Unassembled WGS sequence"/>
</dbReference>
<dbReference type="FunFam" id="3.30.54.20:FF:000001">
    <property type="entry name" value="Alanine--tRNA ligase"/>
    <property type="match status" value="1"/>
</dbReference>
<comment type="domain">
    <text evidence="11">Consists of three domains; the N-terminal catalytic domain, the editing domain and the C-terminal C-Ala domain. The editing domain removes incorrectly charged amino acids, while the C-Ala domain, along with tRNA(Ala), serves as a bridge to cooperatively bring together the editing and aminoacylation centers thus stimulating deacylation of misacylated tRNAs.</text>
</comment>
<evidence type="ECO:0000313" key="14">
    <source>
        <dbReference type="EMBL" id="MBB5326781.1"/>
    </source>
</evidence>
<feature type="coiled-coil region" evidence="12">
    <location>
        <begin position="782"/>
        <end position="809"/>
    </location>
</feature>
<dbReference type="InterPro" id="IPR002318">
    <property type="entry name" value="Ala-tRNA-lgiase_IIc"/>
</dbReference>
<evidence type="ECO:0000256" key="6">
    <source>
        <dbReference type="ARBA" id="ARBA00022833"/>
    </source>
</evidence>
<evidence type="ECO:0000256" key="3">
    <source>
        <dbReference type="ARBA" id="ARBA00022598"/>
    </source>
</evidence>
<name>A0A9X0U1T9_9BACT</name>
<keyword evidence="3 11" id="KW-0436">Ligase</keyword>
<dbReference type="SUPFAM" id="SSF50447">
    <property type="entry name" value="Translation proteins"/>
    <property type="match status" value="1"/>
</dbReference>
<dbReference type="FunFam" id="3.30.980.10:FF:000004">
    <property type="entry name" value="Alanine--tRNA ligase, cytoplasmic"/>
    <property type="match status" value="1"/>
</dbReference>
<dbReference type="InterPro" id="IPR009000">
    <property type="entry name" value="Transl_B-barrel_sf"/>
</dbReference>
<feature type="binding site" evidence="11">
    <location>
        <position position="721"/>
    </location>
    <ligand>
        <name>Zn(2+)</name>
        <dbReference type="ChEBI" id="CHEBI:29105"/>
    </ligand>
</feature>
<keyword evidence="6 11" id="KW-0862">Zinc</keyword>
<dbReference type="Gene3D" id="2.40.30.130">
    <property type="match status" value="1"/>
</dbReference>
<dbReference type="InterPro" id="IPR003156">
    <property type="entry name" value="DHHA1_dom"/>
</dbReference>
<evidence type="ECO:0000256" key="8">
    <source>
        <dbReference type="ARBA" id="ARBA00022884"/>
    </source>
</evidence>
<keyword evidence="2 11" id="KW-0820">tRNA-binding</keyword>
<dbReference type="GO" id="GO:0004813">
    <property type="term" value="F:alanine-tRNA ligase activity"/>
    <property type="evidence" value="ECO:0007669"/>
    <property type="project" value="UniProtKB-UniRule"/>
</dbReference>
<gene>
    <name evidence="11" type="primary">alaS</name>
    <name evidence="14" type="ORF">HDF14_000375</name>
</gene>
<protein>
    <recommendedName>
        <fullName evidence="11">Alanine--tRNA ligase</fullName>
        <ecNumber evidence="11">6.1.1.7</ecNumber>
    </recommendedName>
    <alternativeName>
        <fullName evidence="11">Alanyl-tRNA synthetase</fullName>
        <shortName evidence="11">AlaRS</shortName>
    </alternativeName>
</protein>
<dbReference type="InterPro" id="IPR012947">
    <property type="entry name" value="tRNA_SAD"/>
</dbReference>
<proteinExistence type="inferred from homology"/>
<dbReference type="InterPro" id="IPR045864">
    <property type="entry name" value="aa-tRNA-synth_II/BPL/LPL"/>
</dbReference>
<keyword evidence="10 11" id="KW-0030">Aminoacyl-tRNA synthetase</keyword>